<evidence type="ECO:0000256" key="1">
    <source>
        <dbReference type="SAM" id="Coils"/>
    </source>
</evidence>
<dbReference type="Proteomes" id="UP000683360">
    <property type="component" value="Unassembled WGS sequence"/>
</dbReference>
<keyword evidence="4" id="KW-1185">Reference proteome</keyword>
<dbReference type="AlphaFoldDB" id="A0A8S3VIF4"/>
<feature type="region of interest" description="Disordered" evidence="2">
    <location>
        <begin position="481"/>
        <end position="505"/>
    </location>
</feature>
<feature type="region of interest" description="Disordered" evidence="2">
    <location>
        <begin position="103"/>
        <end position="122"/>
    </location>
</feature>
<proteinExistence type="predicted"/>
<comment type="caution">
    <text evidence="3">The sequence shown here is derived from an EMBL/GenBank/DDBJ whole genome shotgun (WGS) entry which is preliminary data.</text>
</comment>
<feature type="region of interest" description="Disordered" evidence="2">
    <location>
        <begin position="1"/>
        <end position="35"/>
    </location>
</feature>
<feature type="compositionally biased region" description="Basic and acidic residues" evidence="2">
    <location>
        <begin position="328"/>
        <end position="347"/>
    </location>
</feature>
<feature type="coiled-coil region" evidence="1">
    <location>
        <begin position="369"/>
        <end position="396"/>
    </location>
</feature>
<dbReference type="EMBL" id="CAJPWZ010003318">
    <property type="protein sequence ID" value="CAG2256980.1"/>
    <property type="molecule type" value="Genomic_DNA"/>
</dbReference>
<feature type="region of interest" description="Disordered" evidence="2">
    <location>
        <begin position="517"/>
        <end position="543"/>
    </location>
</feature>
<organism evidence="3 4">
    <name type="scientific">Mytilus edulis</name>
    <name type="common">Blue mussel</name>
    <dbReference type="NCBI Taxonomy" id="6550"/>
    <lineage>
        <taxon>Eukaryota</taxon>
        <taxon>Metazoa</taxon>
        <taxon>Spiralia</taxon>
        <taxon>Lophotrochozoa</taxon>
        <taxon>Mollusca</taxon>
        <taxon>Bivalvia</taxon>
        <taxon>Autobranchia</taxon>
        <taxon>Pteriomorphia</taxon>
        <taxon>Mytilida</taxon>
        <taxon>Mytiloidea</taxon>
        <taxon>Mytilidae</taxon>
        <taxon>Mytilinae</taxon>
        <taxon>Mytilus</taxon>
    </lineage>
</organism>
<accession>A0A8S3VIF4</accession>
<feature type="compositionally biased region" description="Basic residues" evidence="2">
    <location>
        <begin position="20"/>
        <end position="32"/>
    </location>
</feature>
<evidence type="ECO:0000313" key="3">
    <source>
        <dbReference type="EMBL" id="CAG2256980.1"/>
    </source>
</evidence>
<evidence type="ECO:0000313" key="4">
    <source>
        <dbReference type="Proteomes" id="UP000683360"/>
    </source>
</evidence>
<protein>
    <submittedName>
        <fullName evidence="3">Uncharacterized protein</fullName>
    </submittedName>
</protein>
<evidence type="ECO:0000256" key="2">
    <source>
        <dbReference type="SAM" id="MobiDB-lite"/>
    </source>
</evidence>
<feature type="region of interest" description="Disordered" evidence="2">
    <location>
        <begin position="326"/>
        <end position="349"/>
    </location>
</feature>
<dbReference type="OrthoDB" id="10054715at2759"/>
<feature type="compositionally biased region" description="Basic and acidic residues" evidence="2">
    <location>
        <begin position="484"/>
        <end position="505"/>
    </location>
</feature>
<name>A0A8S3VIF4_MYTED</name>
<reference evidence="3" key="1">
    <citation type="submission" date="2021-03" db="EMBL/GenBank/DDBJ databases">
        <authorList>
            <person name="Bekaert M."/>
        </authorList>
    </citation>
    <scope>NUCLEOTIDE SEQUENCE</scope>
</reference>
<sequence>MDQKPPRPQTLRIGSPNNKRTQRTSRHRRTPLKRNPLELQLLAEDIKGIIEDISFETAEEEHNEDGLRRSYVGIHRRSTVDRSQRRPPRDVISAFYRERQSKRNEIAISDQPGSFESEKRQPEYNKRVSCPWDLPYFNQSHEGTPLEILAQELKYARDVREKEVRSLLHYNTKLQNDLLENDREMCSLEEKNVILDKKYDEMLKVYERIRENLKRCLTKVKDLECIGRLSSANNSDDESIHRVETFQAVADSLSSGINTWMSDASSISTSVNGYDGKISRYSHTSPQLNNDARMFKIIHQYYYDPNNLFEIIGDGEASLHTSTYNKNQESENKPNEYQECGPVRDDPNGTMSPTPMADRQLLMRLQADVNSLSLVNSEQSQEIERLRNDLSSCRKHMSSTQFQLEAVEIECSRLLSMEDQLISIVNLLKWAKEKHVHRQILGDHIYAAVDAAKRGDYTSGLPADLFLRELQDQLSANPILSVDGKLEEQPARPHSRSSDKRKGMHFDHRIMDQIKFADDEDEPFSDTDSFHSLGKHLNDTEEP</sequence>
<keyword evidence="1" id="KW-0175">Coiled coil</keyword>
<gene>
    <name evidence="3" type="ORF">MEDL_68183</name>
</gene>